<evidence type="ECO:0000259" key="1">
    <source>
        <dbReference type="Pfam" id="PF13439"/>
    </source>
</evidence>
<dbReference type="PANTHER" id="PTHR12526">
    <property type="entry name" value="GLYCOSYLTRANSFERASE"/>
    <property type="match status" value="1"/>
</dbReference>
<dbReference type="CDD" id="cd03801">
    <property type="entry name" value="GT4_PimA-like"/>
    <property type="match status" value="1"/>
</dbReference>
<organism evidence="2 3">
    <name type="scientific">Chlorobium phaeovibrioides</name>
    <dbReference type="NCBI Taxonomy" id="1094"/>
    <lineage>
        <taxon>Bacteria</taxon>
        <taxon>Pseudomonadati</taxon>
        <taxon>Chlorobiota</taxon>
        <taxon>Chlorobiia</taxon>
        <taxon>Chlorobiales</taxon>
        <taxon>Chlorobiaceae</taxon>
        <taxon>Chlorobium/Pelodictyon group</taxon>
        <taxon>Chlorobium</taxon>
    </lineage>
</organism>
<dbReference type="Gene3D" id="3.40.50.2000">
    <property type="entry name" value="Glycogen Phosphorylase B"/>
    <property type="match status" value="2"/>
</dbReference>
<feature type="domain" description="Glycosyltransferase subfamily 4-like N-terminal" evidence="1">
    <location>
        <begin position="19"/>
        <end position="177"/>
    </location>
</feature>
<dbReference type="AlphaFoldDB" id="A0A3S0L0Q6"/>
<dbReference type="Proteomes" id="UP000279908">
    <property type="component" value="Unassembled WGS sequence"/>
</dbReference>
<gene>
    <name evidence="2" type="ORF">EKD02_09395</name>
</gene>
<dbReference type="Pfam" id="PF13692">
    <property type="entry name" value="Glyco_trans_1_4"/>
    <property type="match status" value="1"/>
</dbReference>
<protein>
    <submittedName>
        <fullName evidence="2">Glycosyltransferase</fullName>
    </submittedName>
</protein>
<dbReference type="SUPFAM" id="SSF53756">
    <property type="entry name" value="UDP-Glycosyltransferase/glycogen phosphorylase"/>
    <property type="match status" value="1"/>
</dbReference>
<reference evidence="2 3" key="1">
    <citation type="submission" date="2018-12" db="EMBL/GenBank/DDBJ databases">
        <authorList>
            <person name="Lunina O.N."/>
            <person name="Grouzdev D.S."/>
            <person name="Gorlenko V.M."/>
            <person name="Savvichev A.S."/>
        </authorList>
    </citation>
    <scope>NUCLEOTIDE SEQUENCE [LARGE SCALE GENOMIC DNA]</scope>
    <source>
        <strain evidence="2 3">BrKhr-17</strain>
    </source>
</reference>
<dbReference type="Pfam" id="PF13439">
    <property type="entry name" value="Glyco_transf_4"/>
    <property type="match status" value="1"/>
</dbReference>
<accession>A0A3S0L0Q6</accession>
<keyword evidence="2" id="KW-0808">Transferase</keyword>
<comment type="caution">
    <text evidence="2">The sequence shown here is derived from an EMBL/GenBank/DDBJ whole genome shotgun (WGS) entry which is preliminary data.</text>
</comment>
<dbReference type="GO" id="GO:0016757">
    <property type="term" value="F:glycosyltransferase activity"/>
    <property type="evidence" value="ECO:0007669"/>
    <property type="project" value="UniProtKB-ARBA"/>
</dbReference>
<sequence>MRIAYLASSCIPSRTANSIHVMKMSQAFACNGHDICLIVPDRPDCMEHDVGDVFAYYGVQRVFELWYRPWSKLPGRSFLNALSSARAARLWQAELVYGRNVLALFFAAFLGSKGVVFESHHPIEDSPALIRKMFAVLLARKSFLGMVVITDALKRHYEERWPELAGRVLVAPDGADPMDCRQMPEILPGRRDAIKVGYVGNMYAGKGMELIALLVSRCPWADFHLVGGTEGDILYWQSKMHGVHHVYFHGYVPHGQTRAFIAACDILLLPNQNSVSTHGERSTDIGKWTSPLKLFEYMAAGKAIVASNLPVLCEILEQGRNALLCDPAGPAEWQAALEQLRDNPGLRDVLAGAAKLDFEKRYSWSQRAINIITKYG</sequence>
<evidence type="ECO:0000313" key="2">
    <source>
        <dbReference type="EMBL" id="RTY35187.1"/>
    </source>
</evidence>
<dbReference type="EMBL" id="RXYK01000025">
    <property type="protein sequence ID" value="RTY35187.1"/>
    <property type="molecule type" value="Genomic_DNA"/>
</dbReference>
<dbReference type="InterPro" id="IPR028098">
    <property type="entry name" value="Glyco_trans_4-like_N"/>
</dbReference>
<evidence type="ECO:0000313" key="3">
    <source>
        <dbReference type="Proteomes" id="UP000279908"/>
    </source>
</evidence>
<dbReference type="RefSeq" id="WP_126385225.1">
    <property type="nucleotide sequence ID" value="NZ_RXYK01000025.1"/>
</dbReference>
<proteinExistence type="predicted"/>
<name>A0A3S0L0Q6_CHLPH</name>